<name>A0ABQ8RUW5_PERAM</name>
<keyword evidence="3" id="KW-1185">Reference proteome</keyword>
<dbReference type="EMBL" id="JAJSOF020000043">
    <property type="protein sequence ID" value="KAJ4425462.1"/>
    <property type="molecule type" value="Genomic_DNA"/>
</dbReference>
<evidence type="ECO:0000313" key="3">
    <source>
        <dbReference type="Proteomes" id="UP001148838"/>
    </source>
</evidence>
<protein>
    <submittedName>
        <fullName evidence="2">Uncharacterized protein</fullName>
    </submittedName>
</protein>
<reference evidence="2 3" key="1">
    <citation type="journal article" date="2022" name="Allergy">
        <title>Genome assembly and annotation of Periplaneta americana reveal a comprehensive cockroach allergen profile.</title>
        <authorList>
            <person name="Wang L."/>
            <person name="Xiong Q."/>
            <person name="Saelim N."/>
            <person name="Wang L."/>
            <person name="Nong W."/>
            <person name="Wan A.T."/>
            <person name="Shi M."/>
            <person name="Liu X."/>
            <person name="Cao Q."/>
            <person name="Hui J.H.L."/>
            <person name="Sookrung N."/>
            <person name="Leung T.F."/>
            <person name="Tungtrongchitr A."/>
            <person name="Tsui S.K.W."/>
        </authorList>
    </citation>
    <scope>NUCLEOTIDE SEQUENCE [LARGE SCALE GENOMIC DNA]</scope>
    <source>
        <strain evidence="2">PWHHKU_190912</strain>
    </source>
</reference>
<comment type="caution">
    <text evidence="2">The sequence shown here is derived from an EMBL/GenBank/DDBJ whole genome shotgun (WGS) entry which is preliminary data.</text>
</comment>
<evidence type="ECO:0000256" key="1">
    <source>
        <dbReference type="SAM" id="MobiDB-lite"/>
    </source>
</evidence>
<gene>
    <name evidence="2" type="ORF">ANN_28078</name>
</gene>
<sequence length="89" mass="10208">MGLIESKPVQRRRPREEDSTQTRSSFIFHVLLGSRRVRVCEQAFLNLYALSGKSVYCLMSLILQGKTLLDNRGKHVNCDNAVPKQQFVK</sequence>
<evidence type="ECO:0000313" key="2">
    <source>
        <dbReference type="EMBL" id="KAJ4425462.1"/>
    </source>
</evidence>
<feature type="region of interest" description="Disordered" evidence="1">
    <location>
        <begin position="1"/>
        <end position="22"/>
    </location>
</feature>
<proteinExistence type="predicted"/>
<organism evidence="2 3">
    <name type="scientific">Periplaneta americana</name>
    <name type="common">American cockroach</name>
    <name type="synonym">Blatta americana</name>
    <dbReference type="NCBI Taxonomy" id="6978"/>
    <lineage>
        <taxon>Eukaryota</taxon>
        <taxon>Metazoa</taxon>
        <taxon>Ecdysozoa</taxon>
        <taxon>Arthropoda</taxon>
        <taxon>Hexapoda</taxon>
        <taxon>Insecta</taxon>
        <taxon>Pterygota</taxon>
        <taxon>Neoptera</taxon>
        <taxon>Polyneoptera</taxon>
        <taxon>Dictyoptera</taxon>
        <taxon>Blattodea</taxon>
        <taxon>Blattoidea</taxon>
        <taxon>Blattidae</taxon>
        <taxon>Blattinae</taxon>
        <taxon>Periplaneta</taxon>
    </lineage>
</organism>
<dbReference type="Proteomes" id="UP001148838">
    <property type="component" value="Unassembled WGS sequence"/>
</dbReference>
<accession>A0ABQ8RUW5</accession>